<sequence>MSTTLLASQQELSKQLGDYWSSTTTSAGASGGATVVDTALKAKQNDWITQETYDLITSGTYDGEERLVVDLDNTSGILSNLAHGGQIASAVTYELHRLFSASEKRRALIAAARQAYPNIFKTVRDESFVSGNWLKDGSFEVWTSSSALTYWTTATSTIAQTSTAYLFEHGAYSCKLSTAAGSIMQSVSNNDDLKRLAGKSVTFKLRGWCDTADCLRIAIYDGTDYTYSDYHDGDDVWTARNEPLEVVAKIGDNPSVIQFIIYHAVAAATSYVDDGRAMCAGTNPRIYIGNLGLAQNTPTQVLVEPVSYALTEPWLRVTGIVYDTSGGFMYLPENVSSDLRLRILGRGYLDFLASGVSSTAWTATIAIDNPQLDILVAQAAMNLYTEMSMPNFTQGTREKYMQMIGFWQQKYVERCNKFRMNAPSTTVNWGF</sequence>
<accession>A0A6M3L639</accession>
<reference evidence="1" key="1">
    <citation type="submission" date="2020-03" db="EMBL/GenBank/DDBJ databases">
        <title>The deep terrestrial virosphere.</title>
        <authorList>
            <person name="Holmfeldt K."/>
            <person name="Nilsson E."/>
            <person name="Simone D."/>
            <person name="Lopez-Fernandez M."/>
            <person name="Wu X."/>
            <person name="de Brujin I."/>
            <person name="Lundin D."/>
            <person name="Andersson A."/>
            <person name="Bertilsson S."/>
            <person name="Dopson M."/>
        </authorList>
    </citation>
    <scope>NUCLEOTIDE SEQUENCE</scope>
    <source>
        <strain evidence="1">MM415B02425</strain>
    </source>
</reference>
<dbReference type="AlphaFoldDB" id="A0A6M3L639"/>
<gene>
    <name evidence="1" type="ORF">MM415B02425_0005</name>
</gene>
<dbReference type="EMBL" id="MT142897">
    <property type="protein sequence ID" value="QJA90206.1"/>
    <property type="molecule type" value="Genomic_DNA"/>
</dbReference>
<proteinExistence type="predicted"/>
<evidence type="ECO:0000313" key="1">
    <source>
        <dbReference type="EMBL" id="QJA90206.1"/>
    </source>
</evidence>
<organism evidence="1">
    <name type="scientific">viral metagenome</name>
    <dbReference type="NCBI Taxonomy" id="1070528"/>
    <lineage>
        <taxon>unclassified sequences</taxon>
        <taxon>metagenomes</taxon>
        <taxon>organismal metagenomes</taxon>
    </lineage>
</organism>
<protein>
    <submittedName>
        <fullName evidence="1">Uncharacterized protein</fullName>
    </submittedName>
</protein>
<name>A0A6M3L639_9ZZZZ</name>